<dbReference type="GO" id="GO:0000987">
    <property type="term" value="F:cis-regulatory region sequence-specific DNA binding"/>
    <property type="evidence" value="ECO:0007669"/>
    <property type="project" value="InterPro"/>
</dbReference>
<evidence type="ECO:0000256" key="4">
    <source>
        <dbReference type="ARBA" id="ARBA00023163"/>
    </source>
</evidence>
<evidence type="ECO:0000313" key="7">
    <source>
        <dbReference type="EMBL" id="KAH6826362.1"/>
    </source>
</evidence>
<dbReference type="GO" id="GO:0005634">
    <property type="term" value="C:nucleus"/>
    <property type="evidence" value="ECO:0007669"/>
    <property type="project" value="UniProtKB-SubCell"/>
</dbReference>
<dbReference type="SUPFAM" id="SSF55455">
    <property type="entry name" value="SRF-like"/>
    <property type="match status" value="1"/>
</dbReference>
<accession>A0AAD4P5A9</accession>
<dbReference type="InterPro" id="IPR002100">
    <property type="entry name" value="TF_MADSbox"/>
</dbReference>
<dbReference type="AlphaFoldDB" id="A0AAD4P5A9"/>
<evidence type="ECO:0000313" key="8">
    <source>
        <dbReference type="Proteomes" id="UP001190926"/>
    </source>
</evidence>
<protein>
    <recommendedName>
        <fullName evidence="6">MADS-box domain-containing protein</fullName>
    </recommendedName>
</protein>
<dbReference type="InterPro" id="IPR050142">
    <property type="entry name" value="MADS-box/MEF2_TF"/>
</dbReference>
<dbReference type="Gene3D" id="3.40.1810.10">
    <property type="entry name" value="Transcription factor, MADS-box"/>
    <property type="match status" value="1"/>
</dbReference>
<proteinExistence type="predicted"/>
<comment type="subcellular location">
    <subcellularLocation>
        <location evidence="1">Nucleus</location>
    </subcellularLocation>
</comment>
<dbReference type="InterPro" id="IPR033897">
    <property type="entry name" value="SRF-like_MADS-box"/>
</dbReference>
<dbReference type="InterPro" id="IPR036879">
    <property type="entry name" value="TF_MADSbox_sf"/>
</dbReference>
<dbReference type="PANTHER" id="PTHR48019">
    <property type="entry name" value="SERUM RESPONSE FACTOR HOMOLOG"/>
    <property type="match status" value="1"/>
</dbReference>
<keyword evidence="2" id="KW-0805">Transcription regulation</keyword>
<sequence length="266" mass="30838">MELIEKPKSRIQTFKKRKEGLMKKLHQLTTLCDIDACMIIYEPTQQHSSIWPDPEQEPGQIRRLIDVYKSKSKDLSSIKSYGLSDFFVERKRKVEEELLKLRKTNSEAKYPTWNDSFNFMNETELKGFASQLHARAQSVRSRIQIIKMREKQGLEMMKNMMLLNSTASASASASASAPQFYNLDHQFINPAAIDMHIHPINMVAPQNYYAVAPPLPPQPYPYMLWPPNNMNTNTNMTYSSMDQNQNYWGDDGDGDDITRYLLQFNP</sequence>
<dbReference type="GO" id="GO:0046983">
    <property type="term" value="F:protein dimerization activity"/>
    <property type="evidence" value="ECO:0007669"/>
    <property type="project" value="InterPro"/>
</dbReference>
<keyword evidence="5" id="KW-0539">Nucleus</keyword>
<dbReference type="Pfam" id="PF00319">
    <property type="entry name" value="SRF-TF"/>
    <property type="match status" value="1"/>
</dbReference>
<name>A0AAD4P5A9_PERFH</name>
<keyword evidence="3" id="KW-0238">DNA-binding</keyword>
<gene>
    <name evidence="7" type="ORF">C2S53_003729</name>
</gene>
<reference evidence="7 8" key="1">
    <citation type="journal article" date="2021" name="Nat. Commun.">
        <title>Incipient diploidization of the medicinal plant Perilla within 10,000 years.</title>
        <authorList>
            <person name="Zhang Y."/>
            <person name="Shen Q."/>
            <person name="Leng L."/>
            <person name="Zhang D."/>
            <person name="Chen S."/>
            <person name="Shi Y."/>
            <person name="Ning Z."/>
            <person name="Chen S."/>
        </authorList>
    </citation>
    <scope>NUCLEOTIDE SEQUENCE [LARGE SCALE GENOMIC DNA]</scope>
    <source>
        <strain evidence="8">cv. PC099</strain>
    </source>
</reference>
<keyword evidence="4" id="KW-0804">Transcription</keyword>
<dbReference type="GO" id="GO:0045944">
    <property type="term" value="P:positive regulation of transcription by RNA polymerase II"/>
    <property type="evidence" value="ECO:0007669"/>
    <property type="project" value="InterPro"/>
</dbReference>
<dbReference type="GO" id="GO:0000981">
    <property type="term" value="F:DNA-binding transcription factor activity, RNA polymerase II-specific"/>
    <property type="evidence" value="ECO:0007669"/>
    <property type="project" value="InterPro"/>
</dbReference>
<evidence type="ECO:0000256" key="1">
    <source>
        <dbReference type="ARBA" id="ARBA00004123"/>
    </source>
</evidence>
<dbReference type="PROSITE" id="PS50066">
    <property type="entry name" value="MADS_BOX_2"/>
    <property type="match status" value="1"/>
</dbReference>
<evidence type="ECO:0000256" key="2">
    <source>
        <dbReference type="ARBA" id="ARBA00023015"/>
    </source>
</evidence>
<comment type="caution">
    <text evidence="7">The sequence shown here is derived from an EMBL/GenBank/DDBJ whole genome shotgun (WGS) entry which is preliminary data.</text>
</comment>
<keyword evidence="8" id="KW-1185">Reference proteome</keyword>
<dbReference type="SMART" id="SM00432">
    <property type="entry name" value="MADS"/>
    <property type="match status" value="1"/>
</dbReference>
<dbReference type="Proteomes" id="UP001190926">
    <property type="component" value="Unassembled WGS sequence"/>
</dbReference>
<dbReference type="EMBL" id="SDAM02000166">
    <property type="protein sequence ID" value="KAH6826362.1"/>
    <property type="molecule type" value="Genomic_DNA"/>
</dbReference>
<evidence type="ECO:0000259" key="6">
    <source>
        <dbReference type="PROSITE" id="PS50066"/>
    </source>
</evidence>
<organism evidence="7 8">
    <name type="scientific">Perilla frutescens var. hirtella</name>
    <name type="common">Perilla citriodora</name>
    <name type="synonym">Perilla setoyensis</name>
    <dbReference type="NCBI Taxonomy" id="608512"/>
    <lineage>
        <taxon>Eukaryota</taxon>
        <taxon>Viridiplantae</taxon>
        <taxon>Streptophyta</taxon>
        <taxon>Embryophyta</taxon>
        <taxon>Tracheophyta</taxon>
        <taxon>Spermatophyta</taxon>
        <taxon>Magnoliopsida</taxon>
        <taxon>eudicotyledons</taxon>
        <taxon>Gunneridae</taxon>
        <taxon>Pentapetalae</taxon>
        <taxon>asterids</taxon>
        <taxon>lamiids</taxon>
        <taxon>Lamiales</taxon>
        <taxon>Lamiaceae</taxon>
        <taxon>Nepetoideae</taxon>
        <taxon>Elsholtzieae</taxon>
        <taxon>Perilla</taxon>
    </lineage>
</organism>
<dbReference type="CDD" id="cd00266">
    <property type="entry name" value="MADS_SRF_like"/>
    <property type="match status" value="1"/>
</dbReference>
<evidence type="ECO:0000256" key="5">
    <source>
        <dbReference type="ARBA" id="ARBA00023242"/>
    </source>
</evidence>
<evidence type="ECO:0000256" key="3">
    <source>
        <dbReference type="ARBA" id="ARBA00023125"/>
    </source>
</evidence>
<feature type="domain" description="MADS-box" evidence="6">
    <location>
        <begin position="1"/>
        <end position="44"/>
    </location>
</feature>